<dbReference type="Proteomes" id="UP000219281">
    <property type="component" value="Unassembled WGS sequence"/>
</dbReference>
<keyword evidence="1" id="KW-0812">Transmembrane</keyword>
<feature type="transmembrane region" description="Helical" evidence="1">
    <location>
        <begin position="7"/>
        <end position="26"/>
    </location>
</feature>
<dbReference type="RefSeq" id="WP_097130509.1">
    <property type="nucleotide sequence ID" value="NZ_OCMT01000002.1"/>
</dbReference>
<proteinExistence type="predicted"/>
<feature type="transmembrane region" description="Helical" evidence="1">
    <location>
        <begin position="87"/>
        <end position="105"/>
    </location>
</feature>
<reference evidence="3" key="1">
    <citation type="submission" date="2017-09" db="EMBL/GenBank/DDBJ databases">
        <authorList>
            <person name="Varghese N."/>
            <person name="Submissions S."/>
        </authorList>
    </citation>
    <scope>NUCLEOTIDE SEQUENCE [LARGE SCALE GENOMIC DNA]</scope>
    <source>
        <strain evidence="3">CGMCC 1.12803</strain>
    </source>
</reference>
<evidence type="ECO:0000313" key="3">
    <source>
        <dbReference type="Proteomes" id="UP000219281"/>
    </source>
</evidence>
<dbReference type="OrthoDB" id="9806699at2"/>
<dbReference type="EMBL" id="OCMT01000002">
    <property type="protein sequence ID" value="SOD14304.1"/>
    <property type="molecule type" value="Genomic_DNA"/>
</dbReference>
<feature type="transmembrane region" description="Helical" evidence="1">
    <location>
        <begin position="59"/>
        <end position="81"/>
    </location>
</feature>
<dbReference type="AlphaFoldDB" id="A0A285ZXB1"/>
<keyword evidence="1" id="KW-1133">Transmembrane helix</keyword>
<dbReference type="InterPro" id="IPR046487">
    <property type="entry name" value="DUF6580"/>
</dbReference>
<feature type="transmembrane region" description="Helical" evidence="1">
    <location>
        <begin position="112"/>
        <end position="134"/>
    </location>
</feature>
<sequence length="192" mass="21403">MERKSNARLLVLLTFVAFIIGLRMVAPLSPDFKWFANFSGVGAVAIFSGSYFKNRFSAYVLPMLVLLLSDLGLAMTMGVNYGFYQGWYYTYIAFALMVLSAQLLVNKVTVTNVFAASLVGVFIHWIISDFGVWYGSTYYPQTLAGFWTCLVAAIPFELNFLYGTLIYSVIMFAGFEALKSKFPSLALRTAIA</sequence>
<keyword evidence="1" id="KW-0472">Membrane</keyword>
<accession>A0A285ZXB1</accession>
<organism evidence="2 3">
    <name type="scientific">Pedobacter xixiisoli</name>
    <dbReference type="NCBI Taxonomy" id="1476464"/>
    <lineage>
        <taxon>Bacteria</taxon>
        <taxon>Pseudomonadati</taxon>
        <taxon>Bacteroidota</taxon>
        <taxon>Sphingobacteriia</taxon>
        <taxon>Sphingobacteriales</taxon>
        <taxon>Sphingobacteriaceae</taxon>
        <taxon>Pedobacter</taxon>
    </lineage>
</organism>
<gene>
    <name evidence="2" type="ORF">SAMN06297358_1507</name>
</gene>
<feature type="transmembrane region" description="Helical" evidence="1">
    <location>
        <begin position="160"/>
        <end position="178"/>
    </location>
</feature>
<keyword evidence="3" id="KW-1185">Reference proteome</keyword>
<dbReference type="Pfam" id="PF20221">
    <property type="entry name" value="DUF6580"/>
    <property type="match status" value="1"/>
</dbReference>
<evidence type="ECO:0000313" key="2">
    <source>
        <dbReference type="EMBL" id="SOD14304.1"/>
    </source>
</evidence>
<feature type="transmembrane region" description="Helical" evidence="1">
    <location>
        <begin position="32"/>
        <end position="52"/>
    </location>
</feature>
<evidence type="ECO:0000256" key="1">
    <source>
        <dbReference type="SAM" id="Phobius"/>
    </source>
</evidence>
<protein>
    <submittedName>
        <fullName evidence="2">Uncharacterized protein</fullName>
    </submittedName>
</protein>
<name>A0A285ZXB1_9SPHI</name>